<name>A0ACB8WYV3_9TELE</name>
<sequence length="33" mass="3478">MLCLQVSTLVEDGDDGSLGSGAHRLRSLSKDCN</sequence>
<proteinExistence type="predicted"/>
<keyword evidence="2" id="KW-1185">Reference proteome</keyword>
<evidence type="ECO:0000313" key="2">
    <source>
        <dbReference type="Proteomes" id="UP000831701"/>
    </source>
</evidence>
<organism evidence="1 2">
    <name type="scientific">Scortum barcoo</name>
    <name type="common">barcoo grunter</name>
    <dbReference type="NCBI Taxonomy" id="214431"/>
    <lineage>
        <taxon>Eukaryota</taxon>
        <taxon>Metazoa</taxon>
        <taxon>Chordata</taxon>
        <taxon>Craniata</taxon>
        <taxon>Vertebrata</taxon>
        <taxon>Euteleostomi</taxon>
        <taxon>Actinopterygii</taxon>
        <taxon>Neopterygii</taxon>
        <taxon>Teleostei</taxon>
        <taxon>Neoteleostei</taxon>
        <taxon>Acanthomorphata</taxon>
        <taxon>Eupercaria</taxon>
        <taxon>Centrarchiformes</taxon>
        <taxon>Terapontoidei</taxon>
        <taxon>Terapontidae</taxon>
        <taxon>Scortum</taxon>
    </lineage>
</organism>
<comment type="caution">
    <text evidence="1">The sequence shown here is derived from an EMBL/GenBank/DDBJ whole genome shotgun (WGS) entry which is preliminary data.</text>
</comment>
<feature type="non-terminal residue" evidence="1">
    <location>
        <position position="33"/>
    </location>
</feature>
<accession>A0ACB8WYV3</accession>
<reference evidence="1" key="1">
    <citation type="submission" date="2022-04" db="EMBL/GenBank/DDBJ databases">
        <title>Jade perch genome.</title>
        <authorList>
            <person name="Chao B."/>
        </authorList>
    </citation>
    <scope>NUCLEOTIDE SEQUENCE</scope>
    <source>
        <strain evidence="1">CB-2022</strain>
    </source>
</reference>
<gene>
    <name evidence="1" type="ORF">L3Q82_023392</name>
</gene>
<dbReference type="EMBL" id="CM041535">
    <property type="protein sequence ID" value="KAI3372959.1"/>
    <property type="molecule type" value="Genomic_DNA"/>
</dbReference>
<dbReference type="Proteomes" id="UP000831701">
    <property type="component" value="Chromosome 5"/>
</dbReference>
<evidence type="ECO:0000313" key="1">
    <source>
        <dbReference type="EMBL" id="KAI3372959.1"/>
    </source>
</evidence>
<protein>
    <submittedName>
        <fullName evidence="1">Uncharacterized protein</fullName>
    </submittedName>
</protein>